<accession>A0A5C6FXD0</accession>
<comment type="caution">
    <text evidence="2">The sequence shown here is derived from an EMBL/GenBank/DDBJ whole genome shotgun (WGS) entry which is preliminary data.</text>
</comment>
<dbReference type="SUPFAM" id="SSF48452">
    <property type="entry name" value="TPR-like"/>
    <property type="match status" value="1"/>
</dbReference>
<evidence type="ECO:0000256" key="1">
    <source>
        <dbReference type="SAM" id="MobiDB-lite"/>
    </source>
</evidence>
<organism evidence="2 3">
    <name type="scientific">Crateriforma conspicua</name>
    <dbReference type="NCBI Taxonomy" id="2527996"/>
    <lineage>
        <taxon>Bacteria</taxon>
        <taxon>Pseudomonadati</taxon>
        <taxon>Planctomycetota</taxon>
        <taxon>Planctomycetia</taxon>
        <taxon>Planctomycetales</taxon>
        <taxon>Planctomycetaceae</taxon>
        <taxon>Crateriforma</taxon>
    </lineage>
</organism>
<dbReference type="EMBL" id="SJPZ01000001">
    <property type="protein sequence ID" value="TWU65978.1"/>
    <property type="molecule type" value="Genomic_DNA"/>
</dbReference>
<reference evidence="2 3" key="1">
    <citation type="submission" date="2019-02" db="EMBL/GenBank/DDBJ databases">
        <title>Deep-cultivation of Planctomycetes and their phenomic and genomic characterization uncovers novel biology.</title>
        <authorList>
            <person name="Wiegand S."/>
            <person name="Jogler M."/>
            <person name="Boedeker C."/>
            <person name="Pinto D."/>
            <person name="Vollmers J."/>
            <person name="Rivas-Marin E."/>
            <person name="Kohn T."/>
            <person name="Peeters S.H."/>
            <person name="Heuer A."/>
            <person name="Rast P."/>
            <person name="Oberbeckmann S."/>
            <person name="Bunk B."/>
            <person name="Jeske O."/>
            <person name="Meyerdierks A."/>
            <person name="Storesund J.E."/>
            <person name="Kallscheuer N."/>
            <person name="Luecker S."/>
            <person name="Lage O.M."/>
            <person name="Pohl T."/>
            <person name="Merkel B.J."/>
            <person name="Hornburger P."/>
            <person name="Mueller R.-W."/>
            <person name="Bruemmer F."/>
            <person name="Labrenz M."/>
            <person name="Spormann A.M."/>
            <person name="Op Den Camp H."/>
            <person name="Overmann J."/>
            <person name="Amann R."/>
            <person name="Jetten M.S.M."/>
            <person name="Mascher T."/>
            <person name="Medema M.H."/>
            <person name="Devos D.P."/>
            <person name="Kaster A.-K."/>
            <person name="Ovreas L."/>
            <person name="Rohde M."/>
            <person name="Galperin M.Y."/>
            <person name="Jogler C."/>
        </authorList>
    </citation>
    <scope>NUCLEOTIDE SEQUENCE [LARGE SCALE GENOMIC DNA]</scope>
    <source>
        <strain evidence="2 3">V7</strain>
    </source>
</reference>
<evidence type="ECO:0000313" key="3">
    <source>
        <dbReference type="Proteomes" id="UP000316476"/>
    </source>
</evidence>
<gene>
    <name evidence="2" type="ORF">V7x_15340</name>
</gene>
<evidence type="ECO:0000313" key="2">
    <source>
        <dbReference type="EMBL" id="TWU65978.1"/>
    </source>
</evidence>
<proteinExistence type="predicted"/>
<dbReference type="RefSeq" id="WP_197136403.1">
    <property type="nucleotide sequence ID" value="NZ_SJPZ01000001.1"/>
</dbReference>
<dbReference type="Proteomes" id="UP000316476">
    <property type="component" value="Unassembled WGS sequence"/>
</dbReference>
<dbReference type="Gene3D" id="1.25.40.10">
    <property type="entry name" value="Tetratricopeptide repeat domain"/>
    <property type="match status" value="1"/>
</dbReference>
<dbReference type="AlphaFoldDB" id="A0A5C6FXD0"/>
<feature type="compositionally biased region" description="Low complexity" evidence="1">
    <location>
        <begin position="683"/>
        <end position="713"/>
    </location>
</feature>
<protein>
    <recommendedName>
        <fullName evidence="4">SEC-C motif protein</fullName>
    </recommendedName>
</protein>
<evidence type="ECO:0008006" key="4">
    <source>
        <dbReference type="Google" id="ProtNLM"/>
    </source>
</evidence>
<sequence length="726" mass="78755">MSVDTYSICPCGNGKKIKFCKCKDSIHDMDRVIKMVEGGQVVPALDRLAAILDEHPDAAWALAIRGRLLIDLREYDTLAENAERFMRLQPSNPLALTQRAAAKLFSGDVESATGSMLDALTESGRDVDSFVISVASVLSYTLLQTGAFLTARAYATLAVMAEGFEGQNAAMDVLGQLNHAPTIPMLLKSLPEPISRPSSVDWGERFDEAQGLLRSNKVVLAETKLQSLQRVASMEPAILSGLLHCAIWRGNLERQSDLLRQLSQCESLDQQQRVRFAAMAELVHPDLKGISVSLTRLEATIGDLDEIEMAFLADSRVLKLPAEAAQSLRQEDEEVAPRVAFQILDRDRPEPTDAPSVDNFPRSLAIVLLYGKQTDRDAKLIALDMQSADAETVQSKLSELLPGVELQSTQDRQLPFLVAARPQLALVQFEADPLAVDETIVSIQRSEVADRLTKIALPMLGDRSLVDAAQDSDAKFDCSVAVTIMESYDLLTSLDEDLSAKIRSAANVDALPALTISDDDIEDVANVDLNRIDVAGLNNESRIYLMNRAQQVSATPLLRRVAQSILDSDIRNENPDVTIMAYFALVGSSANFKSKLALLDEAKAYAKANDRVTPRMLFLELELRLQARDGEGFQQSLREVSETYGNNPEVMAQLQQMLMSWGLIRPDGSPRNAGPAAAPPASPQAESGLWTPDSGSPAAAPPAASGPPASAPESGGGGKLWVPGMD</sequence>
<dbReference type="InterPro" id="IPR011990">
    <property type="entry name" value="TPR-like_helical_dom_sf"/>
</dbReference>
<feature type="region of interest" description="Disordered" evidence="1">
    <location>
        <begin position="663"/>
        <end position="726"/>
    </location>
</feature>
<name>A0A5C6FXD0_9PLAN</name>